<protein>
    <recommendedName>
        <fullName evidence="2">phosphoribosylanthranilate isomerase</fullName>
        <ecNumber evidence="2">5.3.1.24</ecNumber>
    </recommendedName>
</protein>
<keyword evidence="5" id="KW-0057">Aromatic amino acid biosynthesis</keyword>
<comment type="pathway">
    <text evidence="1">Amino-acid biosynthesis; L-tryptophan biosynthesis; L-tryptophan from chorismate: step 3/5.</text>
</comment>
<accession>A0A644XF12</accession>
<feature type="domain" description="N-(5'phosphoribosyl) anthranilate isomerase (PRAI)" evidence="7">
    <location>
        <begin position="11"/>
        <end position="226"/>
    </location>
</feature>
<evidence type="ECO:0000256" key="1">
    <source>
        <dbReference type="ARBA" id="ARBA00004664"/>
    </source>
</evidence>
<dbReference type="UniPathway" id="UPA00035">
    <property type="reaction ID" value="UER00042"/>
</dbReference>
<evidence type="ECO:0000256" key="2">
    <source>
        <dbReference type="ARBA" id="ARBA00012572"/>
    </source>
</evidence>
<dbReference type="Pfam" id="PF00697">
    <property type="entry name" value="PRAI"/>
    <property type="match status" value="1"/>
</dbReference>
<keyword evidence="3" id="KW-0028">Amino-acid biosynthesis</keyword>
<dbReference type="PANTHER" id="PTHR42894:SF1">
    <property type="entry name" value="N-(5'-PHOSPHORIBOSYL)ANTHRANILATE ISOMERASE"/>
    <property type="match status" value="1"/>
</dbReference>
<dbReference type="HAMAP" id="MF_00135">
    <property type="entry name" value="PRAI"/>
    <property type="match status" value="1"/>
</dbReference>
<evidence type="ECO:0000256" key="5">
    <source>
        <dbReference type="ARBA" id="ARBA00023141"/>
    </source>
</evidence>
<dbReference type="Gene3D" id="3.20.20.70">
    <property type="entry name" value="Aldolase class I"/>
    <property type="match status" value="1"/>
</dbReference>
<organism evidence="8">
    <name type="scientific">bioreactor metagenome</name>
    <dbReference type="NCBI Taxonomy" id="1076179"/>
    <lineage>
        <taxon>unclassified sequences</taxon>
        <taxon>metagenomes</taxon>
        <taxon>ecological metagenomes</taxon>
    </lineage>
</organism>
<dbReference type="PANTHER" id="PTHR42894">
    <property type="entry name" value="N-(5'-PHOSPHORIBOSYL)ANTHRANILATE ISOMERASE"/>
    <property type="match status" value="1"/>
</dbReference>
<dbReference type="AlphaFoldDB" id="A0A644XF12"/>
<dbReference type="EMBL" id="VSSQ01002342">
    <property type="protein sequence ID" value="MPM14816.1"/>
    <property type="molecule type" value="Genomic_DNA"/>
</dbReference>
<sequence length="229" mass="25258">MEKASNRIQLKICGLMRQEDVSLCREFGVHIAGFVTEYPLPVPWNLTAEEVKRLLRLVHAPMKSCLVTGGSREKILTLAEKLRPDFVQLHFRETLADTGFLAEALREFNIGVFKTLPFSPEERLAQFGTADIRECTELLNNTGISAILADSRAPSNADGAGTSADLGVFRQIRRYAEKPVILAGGVNPDNIAQILSIAQPERLDIMTGAETSPGVKDRNKIAAIMEQIR</sequence>
<dbReference type="SUPFAM" id="SSF51366">
    <property type="entry name" value="Ribulose-phoshate binding barrel"/>
    <property type="match status" value="1"/>
</dbReference>
<comment type="caution">
    <text evidence="8">The sequence shown here is derived from an EMBL/GenBank/DDBJ whole genome shotgun (WGS) entry which is preliminary data.</text>
</comment>
<evidence type="ECO:0000256" key="3">
    <source>
        <dbReference type="ARBA" id="ARBA00022605"/>
    </source>
</evidence>
<dbReference type="InterPro" id="IPR011060">
    <property type="entry name" value="RibuloseP-bd_barrel"/>
</dbReference>
<evidence type="ECO:0000256" key="4">
    <source>
        <dbReference type="ARBA" id="ARBA00022822"/>
    </source>
</evidence>
<dbReference type="GO" id="GO:0000162">
    <property type="term" value="P:L-tryptophan biosynthetic process"/>
    <property type="evidence" value="ECO:0007669"/>
    <property type="project" value="UniProtKB-UniPathway"/>
</dbReference>
<evidence type="ECO:0000259" key="7">
    <source>
        <dbReference type="Pfam" id="PF00697"/>
    </source>
</evidence>
<evidence type="ECO:0000256" key="6">
    <source>
        <dbReference type="ARBA" id="ARBA00023235"/>
    </source>
</evidence>
<evidence type="ECO:0000313" key="8">
    <source>
        <dbReference type="EMBL" id="MPM14816.1"/>
    </source>
</evidence>
<dbReference type="EC" id="5.3.1.24" evidence="2"/>
<dbReference type="GO" id="GO:0004640">
    <property type="term" value="F:phosphoribosylanthranilate isomerase activity"/>
    <property type="evidence" value="ECO:0007669"/>
    <property type="project" value="UniProtKB-EC"/>
</dbReference>
<keyword evidence="6 8" id="KW-0413">Isomerase</keyword>
<name>A0A644XF12_9ZZZZ</name>
<dbReference type="CDD" id="cd00405">
    <property type="entry name" value="PRAI"/>
    <property type="match status" value="1"/>
</dbReference>
<dbReference type="InterPro" id="IPR013785">
    <property type="entry name" value="Aldolase_TIM"/>
</dbReference>
<reference evidence="8" key="1">
    <citation type="submission" date="2019-08" db="EMBL/GenBank/DDBJ databases">
        <authorList>
            <person name="Kucharzyk K."/>
            <person name="Murdoch R.W."/>
            <person name="Higgins S."/>
            <person name="Loffler F."/>
        </authorList>
    </citation>
    <scope>NUCLEOTIDE SEQUENCE</scope>
</reference>
<keyword evidence="4" id="KW-0822">Tryptophan biosynthesis</keyword>
<gene>
    <name evidence="8" type="primary">trpF_16</name>
    <name evidence="8" type="ORF">SDC9_61180</name>
</gene>
<dbReference type="InterPro" id="IPR044643">
    <property type="entry name" value="TrpF_fam"/>
</dbReference>
<proteinExistence type="inferred from homology"/>
<dbReference type="InterPro" id="IPR001240">
    <property type="entry name" value="PRAI_dom"/>
</dbReference>